<dbReference type="InterPro" id="IPR000742">
    <property type="entry name" value="EGF"/>
</dbReference>
<keyword evidence="5" id="KW-0539">Nucleus</keyword>
<feature type="domain" description="EGF-like" evidence="8">
    <location>
        <begin position="694"/>
        <end position="732"/>
    </location>
</feature>
<keyword evidence="6" id="KW-1015">Disulfide bond</keyword>
<evidence type="ECO:0000256" key="3">
    <source>
        <dbReference type="ARBA" id="ARBA00022771"/>
    </source>
</evidence>
<dbReference type="Pfam" id="PF05699">
    <property type="entry name" value="Dimer_Tnp_hAT"/>
    <property type="match status" value="1"/>
</dbReference>
<feature type="region of interest" description="Disordered" evidence="7">
    <location>
        <begin position="1"/>
        <end position="60"/>
    </location>
</feature>
<dbReference type="OrthoDB" id="5980003at2759"/>
<evidence type="ECO:0000256" key="4">
    <source>
        <dbReference type="ARBA" id="ARBA00022833"/>
    </source>
</evidence>
<dbReference type="InterPro" id="IPR012337">
    <property type="entry name" value="RNaseH-like_sf"/>
</dbReference>
<keyword evidence="2" id="KW-0479">Metal-binding</keyword>
<organism evidence="9 10">
    <name type="scientific">Stylophora pistillata</name>
    <name type="common">Smooth cauliflower coral</name>
    <dbReference type="NCBI Taxonomy" id="50429"/>
    <lineage>
        <taxon>Eukaryota</taxon>
        <taxon>Metazoa</taxon>
        <taxon>Cnidaria</taxon>
        <taxon>Anthozoa</taxon>
        <taxon>Hexacorallia</taxon>
        <taxon>Scleractinia</taxon>
        <taxon>Astrocoeniina</taxon>
        <taxon>Pocilloporidae</taxon>
        <taxon>Stylophora</taxon>
    </lineage>
</organism>
<name>A0A2B4R8W9_STYPI</name>
<dbReference type="AlphaFoldDB" id="A0A2B4R8W9"/>
<dbReference type="Proteomes" id="UP000225706">
    <property type="component" value="Unassembled WGS sequence"/>
</dbReference>
<dbReference type="PROSITE" id="PS01186">
    <property type="entry name" value="EGF_2"/>
    <property type="match status" value="1"/>
</dbReference>
<comment type="caution">
    <text evidence="6">Lacks conserved residue(s) required for the propagation of feature annotation.</text>
</comment>
<dbReference type="GO" id="GO:0008270">
    <property type="term" value="F:zinc ion binding"/>
    <property type="evidence" value="ECO:0007669"/>
    <property type="project" value="UniProtKB-KW"/>
</dbReference>
<dbReference type="SUPFAM" id="SSF53098">
    <property type="entry name" value="Ribonuclease H-like"/>
    <property type="match status" value="1"/>
</dbReference>
<dbReference type="InterPro" id="IPR008906">
    <property type="entry name" value="HATC_C_dom"/>
</dbReference>
<feature type="compositionally biased region" description="Basic residues" evidence="7">
    <location>
        <begin position="38"/>
        <end position="55"/>
    </location>
</feature>
<evidence type="ECO:0000313" key="10">
    <source>
        <dbReference type="Proteomes" id="UP000225706"/>
    </source>
</evidence>
<keyword evidence="6" id="KW-0245">EGF-like domain</keyword>
<evidence type="ECO:0000259" key="8">
    <source>
        <dbReference type="PROSITE" id="PS50026"/>
    </source>
</evidence>
<evidence type="ECO:0000256" key="1">
    <source>
        <dbReference type="ARBA" id="ARBA00004123"/>
    </source>
</evidence>
<comment type="subcellular location">
    <subcellularLocation>
        <location evidence="1">Nucleus</location>
    </subcellularLocation>
</comment>
<dbReference type="PANTHER" id="PTHR46481:SF10">
    <property type="entry name" value="ZINC FINGER BED DOMAIN-CONTAINING PROTEIN 39"/>
    <property type="match status" value="1"/>
</dbReference>
<dbReference type="InterPro" id="IPR036056">
    <property type="entry name" value="Fibrinogen-like_C"/>
</dbReference>
<gene>
    <name evidence="9" type="primary">Nrx-IV</name>
    <name evidence="9" type="ORF">AWC38_SpisGene22307</name>
</gene>
<dbReference type="SUPFAM" id="SSF56496">
    <property type="entry name" value="Fibrinogen C-terminal domain-like"/>
    <property type="match status" value="1"/>
</dbReference>
<proteinExistence type="predicted"/>
<feature type="compositionally biased region" description="Polar residues" evidence="7">
    <location>
        <begin position="1"/>
        <end position="10"/>
    </location>
</feature>
<keyword evidence="10" id="KW-1185">Reference proteome</keyword>
<accession>A0A2B4R8W9</accession>
<dbReference type="Gene3D" id="2.60.120.1000">
    <property type="match status" value="2"/>
</dbReference>
<evidence type="ECO:0000256" key="7">
    <source>
        <dbReference type="SAM" id="MobiDB-lite"/>
    </source>
</evidence>
<dbReference type="GO" id="GO:0005634">
    <property type="term" value="C:nucleus"/>
    <property type="evidence" value="ECO:0007669"/>
    <property type="project" value="UniProtKB-SubCell"/>
</dbReference>
<reference evidence="10" key="1">
    <citation type="journal article" date="2017" name="bioRxiv">
        <title>Comparative analysis of the genomes of Stylophora pistillata and Acropora digitifera provides evidence for extensive differences between species of corals.</title>
        <authorList>
            <person name="Voolstra C.R."/>
            <person name="Li Y."/>
            <person name="Liew Y.J."/>
            <person name="Baumgarten S."/>
            <person name="Zoccola D."/>
            <person name="Flot J.-F."/>
            <person name="Tambutte S."/>
            <person name="Allemand D."/>
            <person name="Aranda M."/>
        </authorList>
    </citation>
    <scope>NUCLEOTIDE SEQUENCE [LARGE SCALE GENOMIC DNA]</scope>
</reference>
<evidence type="ECO:0000256" key="6">
    <source>
        <dbReference type="PROSITE-ProRule" id="PRU00076"/>
    </source>
</evidence>
<dbReference type="CDD" id="cd00054">
    <property type="entry name" value="EGF_CA"/>
    <property type="match status" value="1"/>
</dbReference>
<dbReference type="InterPro" id="IPR052035">
    <property type="entry name" value="ZnF_BED_domain_contain"/>
</dbReference>
<dbReference type="GO" id="GO:0046983">
    <property type="term" value="F:protein dimerization activity"/>
    <property type="evidence" value="ECO:0007669"/>
    <property type="project" value="InterPro"/>
</dbReference>
<dbReference type="EMBL" id="LSMT01000937">
    <property type="protein sequence ID" value="PFX13596.1"/>
    <property type="molecule type" value="Genomic_DNA"/>
</dbReference>
<keyword evidence="4" id="KW-0862">Zinc</keyword>
<evidence type="ECO:0000256" key="5">
    <source>
        <dbReference type="ARBA" id="ARBA00023242"/>
    </source>
</evidence>
<dbReference type="NCBIfam" id="NF040941">
    <property type="entry name" value="GGGWT_bact"/>
    <property type="match status" value="2"/>
</dbReference>
<dbReference type="PANTHER" id="PTHR46481">
    <property type="entry name" value="ZINC FINGER BED DOMAIN-CONTAINING PROTEIN 4"/>
    <property type="match status" value="1"/>
</dbReference>
<dbReference type="SUPFAM" id="SSF57196">
    <property type="entry name" value="EGF/Laminin"/>
    <property type="match status" value="1"/>
</dbReference>
<feature type="disulfide bond" evidence="6">
    <location>
        <begin position="703"/>
        <end position="720"/>
    </location>
</feature>
<evidence type="ECO:0000256" key="2">
    <source>
        <dbReference type="ARBA" id="ARBA00022723"/>
    </source>
</evidence>
<sequence length="943" mass="105464">MAEASDNSCSSEDDEYSDPLEEAASAGARLSVPEKASISRKRKVPTNPAKKKRNVRGSVDPKVSAWDRMNEFKDQCLTTDTVSGNLRCDACRETLSKKKSSIKKHVASVKHIKALENIKKSKKKDQNIKDLLAKTSGGARGYTLPEDMRLYRYELVEALLKAGIPLSKVDSLRPFLEKYGHRLTTRSHLTEFIPTIHQKEIDFVKSEIAANSAFSVIFDGSTRLGEALAIVVRFIDKDWNIQQRLLKLEVLAKSMNGEELAQRLIQCLAVEYKIQPNQLLAAMRDGASVNEAGLRQVMFFFPNIFNVICFSHTIDNVGKHFEFSVLDTFSRCWNTMFSLSPAARLLWKTRTGTAMRLHSKTRWWSKWEVLNQVMEFFGDVEPFLRENDNLSPVCRASLLEIFDDPVTARDLDIELAAMIDAGKHFVQATYYLEGDGPLVFACYERLSALAHAIAIDSYPNTEAKARQHAGRNMALYNQLVAQGKACINPGFRFYQQKFSVQFHNVVRAFKAARLCCPVQVQALRPTAVSVQDLKQFSFITDAEVVQLVEELPNYLATADGAAIETEEDKVHWWATHAAALPNWSAAVKKILLVQPSSASAERVFSLLQNAFILSRSCSDLKKLDPKAKSGICLIDPDGEGGLLPFLVICDMSDEDGVGVTVISHDSEKRTLADNNTPPGDYSRNISYKDANISQLNPCRNNPCYYGSTCQVGFTRKGFRCICPIGFPSIRCFKAKSCSDVKTLDPAVKTGPYVIDSDGEGGLIPFNVTCNMTDKDGVGVTVIGHNSENKTKVDKCQKRGCYSRNILYTGANFFQLESLTKASLFCEQFIKYECKASKIFPKPKNKSSIRPFAWWMSRDFIKMTYWDGAAADRRMCACGIKGTCAKGDKSRCNCDANDKKWREDSGLLTNKIHLPVKQLKFGDTDLKHEEGYNTLGKFKCYGTA</sequence>
<feature type="disulfide bond" evidence="6">
    <location>
        <begin position="722"/>
        <end position="731"/>
    </location>
</feature>
<comment type="caution">
    <text evidence="9">The sequence shown here is derived from an EMBL/GenBank/DDBJ whole genome shotgun (WGS) entry which is preliminary data.</text>
</comment>
<keyword evidence="3" id="KW-0863">Zinc-finger</keyword>
<protein>
    <submittedName>
        <fullName evidence="9">Neurexin-4</fullName>
    </submittedName>
</protein>
<dbReference type="PROSITE" id="PS50026">
    <property type="entry name" value="EGF_3"/>
    <property type="match status" value="1"/>
</dbReference>
<evidence type="ECO:0000313" key="9">
    <source>
        <dbReference type="EMBL" id="PFX13596.1"/>
    </source>
</evidence>
<feature type="compositionally biased region" description="Acidic residues" evidence="7">
    <location>
        <begin position="11"/>
        <end position="21"/>
    </location>
</feature>